<evidence type="ECO:0000256" key="3">
    <source>
        <dbReference type="ARBA" id="ARBA00022729"/>
    </source>
</evidence>
<dbReference type="Gene3D" id="1.25.40.390">
    <property type="match status" value="1"/>
</dbReference>
<evidence type="ECO:0000256" key="5">
    <source>
        <dbReference type="ARBA" id="ARBA00023237"/>
    </source>
</evidence>
<evidence type="ECO:0000259" key="6">
    <source>
        <dbReference type="Pfam" id="PF07980"/>
    </source>
</evidence>
<dbReference type="AlphaFoldDB" id="A0A4Q1DDU8"/>
<evidence type="ECO:0000256" key="4">
    <source>
        <dbReference type="ARBA" id="ARBA00023136"/>
    </source>
</evidence>
<proteinExistence type="inferred from homology"/>
<dbReference type="SUPFAM" id="SSF48452">
    <property type="entry name" value="TPR-like"/>
    <property type="match status" value="1"/>
</dbReference>
<gene>
    <name evidence="8" type="ORF">ESB13_08670</name>
</gene>
<keyword evidence="4" id="KW-0472">Membrane</keyword>
<dbReference type="InterPro" id="IPR033985">
    <property type="entry name" value="SusD-like_N"/>
</dbReference>
<evidence type="ECO:0000313" key="9">
    <source>
        <dbReference type="Proteomes" id="UP000290545"/>
    </source>
</evidence>
<protein>
    <submittedName>
        <fullName evidence="8">RagB/SusD family nutrient uptake outer membrane protein</fullName>
    </submittedName>
</protein>
<evidence type="ECO:0000256" key="1">
    <source>
        <dbReference type="ARBA" id="ARBA00004442"/>
    </source>
</evidence>
<dbReference type="RefSeq" id="WP_129002602.1">
    <property type="nucleotide sequence ID" value="NZ_SDHZ01000001.1"/>
</dbReference>
<dbReference type="Proteomes" id="UP000290545">
    <property type="component" value="Unassembled WGS sequence"/>
</dbReference>
<comment type="similarity">
    <text evidence="2">Belongs to the SusD family.</text>
</comment>
<feature type="domain" description="SusD-like N-terminal" evidence="7">
    <location>
        <begin position="85"/>
        <end position="230"/>
    </location>
</feature>
<feature type="domain" description="RagB/SusD" evidence="6">
    <location>
        <begin position="352"/>
        <end position="470"/>
    </location>
</feature>
<dbReference type="OrthoDB" id="697229at2"/>
<organism evidence="8 9">
    <name type="scientific">Filimonas effusa</name>
    <dbReference type="NCBI Taxonomy" id="2508721"/>
    <lineage>
        <taxon>Bacteria</taxon>
        <taxon>Pseudomonadati</taxon>
        <taxon>Bacteroidota</taxon>
        <taxon>Chitinophagia</taxon>
        <taxon>Chitinophagales</taxon>
        <taxon>Chitinophagaceae</taxon>
        <taxon>Filimonas</taxon>
    </lineage>
</organism>
<reference evidence="8 9" key="1">
    <citation type="submission" date="2019-01" db="EMBL/GenBank/DDBJ databases">
        <title>Filimonas sp. strain TTM-71.</title>
        <authorList>
            <person name="Chen W.-M."/>
        </authorList>
    </citation>
    <scope>NUCLEOTIDE SEQUENCE [LARGE SCALE GENOMIC DNA]</scope>
    <source>
        <strain evidence="8 9">TTM-71</strain>
    </source>
</reference>
<keyword evidence="3" id="KW-0732">Signal</keyword>
<dbReference type="PROSITE" id="PS51257">
    <property type="entry name" value="PROKAR_LIPOPROTEIN"/>
    <property type="match status" value="1"/>
</dbReference>
<accession>A0A4Q1DDU8</accession>
<comment type="caution">
    <text evidence="8">The sequence shown here is derived from an EMBL/GenBank/DDBJ whole genome shotgun (WGS) entry which is preliminary data.</text>
</comment>
<evidence type="ECO:0000313" key="8">
    <source>
        <dbReference type="EMBL" id="RXK86853.1"/>
    </source>
</evidence>
<dbReference type="Pfam" id="PF07980">
    <property type="entry name" value="SusD_RagB"/>
    <property type="match status" value="1"/>
</dbReference>
<dbReference type="GO" id="GO:0009279">
    <property type="term" value="C:cell outer membrane"/>
    <property type="evidence" value="ECO:0007669"/>
    <property type="project" value="UniProtKB-SubCell"/>
</dbReference>
<keyword evidence="5" id="KW-0998">Cell outer membrane</keyword>
<comment type="subcellular location">
    <subcellularLocation>
        <location evidence="1">Cell outer membrane</location>
    </subcellularLocation>
</comment>
<dbReference type="EMBL" id="SDHZ01000001">
    <property type="protein sequence ID" value="RXK86853.1"/>
    <property type="molecule type" value="Genomic_DNA"/>
</dbReference>
<evidence type="ECO:0000256" key="2">
    <source>
        <dbReference type="ARBA" id="ARBA00006275"/>
    </source>
</evidence>
<dbReference type="Pfam" id="PF14322">
    <property type="entry name" value="SusD-like_3"/>
    <property type="match status" value="1"/>
</dbReference>
<dbReference type="InterPro" id="IPR012944">
    <property type="entry name" value="SusD_RagB_dom"/>
</dbReference>
<name>A0A4Q1DDU8_9BACT</name>
<sequence length="470" mass="52952">MKVFNYSILLVLTAFFAGCQKYVDIKTQGVLVPGEYQNYRTMLNYTYNFESGAGLGDYSSDDVQYVDGSQQQLDLFGNQYYAHVGNSYMWAADIFPEVSSSYIDANWASLYNTITVSNIVISEVPNISDSGVAAQNKLIAEARVHRADAYLSLVNTYGKPYNAATAATDLGVPLVLTQTTTQLLNRASVQATYNQIIADLKWAIPYLPASQTFNTLPSKPSAFGVLSRCYFYMNNYDSAAVFADSALLYRSTLNDLAPLTEISAATYPIRRSDPEILLSKVSAYYGVSGYTPTSMRLSDTLLNVLGTKDQRYNLFTVPASMISSSYEDAGGRYFYLDNFLYEARNVGPTVPEMMLIKAENYARKGDAASAMTWVNRLRIKRFKAADYTPESASDANDALVKVIQERQREFFCRILRWWDMRRLKSETRFQRTLTRRFGGVTYTLEPNSNRYVFPISAYNRTLNPEIEPNP</sequence>
<evidence type="ECO:0000259" key="7">
    <source>
        <dbReference type="Pfam" id="PF14322"/>
    </source>
</evidence>
<dbReference type="InterPro" id="IPR011990">
    <property type="entry name" value="TPR-like_helical_dom_sf"/>
</dbReference>
<keyword evidence="9" id="KW-1185">Reference proteome</keyword>